<evidence type="ECO:0000313" key="3">
    <source>
        <dbReference type="Proteomes" id="UP000438182"/>
    </source>
</evidence>
<name>A0A6I4NZU3_9MICO</name>
<dbReference type="Pfam" id="PF01636">
    <property type="entry name" value="APH"/>
    <property type="match status" value="1"/>
</dbReference>
<feature type="domain" description="Aminoglycoside phosphotransferase" evidence="1">
    <location>
        <begin position="200"/>
        <end position="370"/>
    </location>
</feature>
<protein>
    <submittedName>
        <fullName evidence="2">Phosphotransferase</fullName>
    </submittedName>
</protein>
<dbReference type="Gene3D" id="3.90.1200.10">
    <property type="match status" value="1"/>
</dbReference>
<dbReference type="Proteomes" id="UP000438182">
    <property type="component" value="Unassembled WGS sequence"/>
</dbReference>
<dbReference type="EMBL" id="WSTA01000004">
    <property type="protein sequence ID" value="MWB97299.1"/>
    <property type="molecule type" value="Genomic_DNA"/>
</dbReference>
<organism evidence="2 3">
    <name type="scientific">Agromyces seonyuensis</name>
    <dbReference type="NCBI Taxonomy" id="2662446"/>
    <lineage>
        <taxon>Bacteria</taxon>
        <taxon>Bacillati</taxon>
        <taxon>Actinomycetota</taxon>
        <taxon>Actinomycetes</taxon>
        <taxon>Micrococcales</taxon>
        <taxon>Microbacteriaceae</taxon>
        <taxon>Agromyces</taxon>
    </lineage>
</organism>
<gene>
    <name evidence="2" type="ORF">GB864_01795</name>
</gene>
<accession>A0A6I4NZU3</accession>
<dbReference type="InterPro" id="IPR011009">
    <property type="entry name" value="Kinase-like_dom_sf"/>
</dbReference>
<sequence>MTQRPIVPVRTAVLVLVERSGAVLGALPEIGLSTPWWPDIGEAVEFVRRRDGVEVQVLRFLDAVSDGPSGGRVRYLAEVVGGLPAGLELAPAFADDAPEPRRAPYARPGGPAASLAWAHDALAAAGRRATGATQLRTWNLSSLHRLDTVDGPVWLKEVPWFFAHEPRVIRRLAELRRGMPPESRFAGSPTDSAHPGDGALPEVLAEADGRMLLAHVPGSDGHDAPLSVRRRIAAAAHGIHVAGLDRAAEWRSLGVPDRTAKTLPDRLLAVGRRLDRERRDGLDRFLDGFDVLAAELGATGLPDTLVHGDLHAGNTRAARGGPLTIIDWGDAALGLPSFDLHVLGVGLPGAERAVLAADFTRRWRADCPGSDPDRALALSAALQHWLLAAVYAEFLDRIEPAEHPFHAGDLLAAVDAAIAAQ</sequence>
<dbReference type="AlphaFoldDB" id="A0A6I4NZU3"/>
<comment type="caution">
    <text evidence="2">The sequence shown here is derived from an EMBL/GenBank/DDBJ whole genome shotgun (WGS) entry which is preliminary data.</text>
</comment>
<keyword evidence="3" id="KW-1185">Reference proteome</keyword>
<dbReference type="RefSeq" id="WP_160422637.1">
    <property type="nucleotide sequence ID" value="NZ_WSTA01000004.1"/>
</dbReference>
<evidence type="ECO:0000313" key="2">
    <source>
        <dbReference type="EMBL" id="MWB97299.1"/>
    </source>
</evidence>
<evidence type="ECO:0000259" key="1">
    <source>
        <dbReference type="Pfam" id="PF01636"/>
    </source>
</evidence>
<dbReference type="SUPFAM" id="SSF56112">
    <property type="entry name" value="Protein kinase-like (PK-like)"/>
    <property type="match status" value="1"/>
</dbReference>
<dbReference type="GO" id="GO:0016740">
    <property type="term" value="F:transferase activity"/>
    <property type="evidence" value="ECO:0007669"/>
    <property type="project" value="UniProtKB-KW"/>
</dbReference>
<proteinExistence type="predicted"/>
<reference evidence="2 3" key="1">
    <citation type="submission" date="2019-12" db="EMBL/GenBank/DDBJ databases">
        <authorList>
            <person name="Kim Y.S."/>
        </authorList>
    </citation>
    <scope>NUCLEOTIDE SEQUENCE [LARGE SCALE GENOMIC DNA]</scope>
    <source>
        <strain evidence="2 3">MMS17-SY077</strain>
    </source>
</reference>
<keyword evidence="2" id="KW-0808">Transferase</keyword>
<dbReference type="InterPro" id="IPR002575">
    <property type="entry name" value="Aminoglycoside_PTrfase"/>
</dbReference>